<dbReference type="OrthoDB" id="3392378at2"/>
<dbReference type="PROSITE" id="PS50075">
    <property type="entry name" value="CARRIER"/>
    <property type="match status" value="1"/>
</dbReference>
<gene>
    <name evidence="3" type="primary">acpP</name>
    <name evidence="5" type="ORF">SAMN05660330_02917</name>
</gene>
<keyword evidence="1 3" id="KW-0596">Phosphopantetheine</keyword>
<dbReference type="STRING" id="91360.SAMN05660330_02917"/>
<dbReference type="Gene3D" id="1.10.1200.10">
    <property type="entry name" value="ACP-like"/>
    <property type="match status" value="1"/>
</dbReference>
<dbReference type="Proteomes" id="UP000199073">
    <property type="component" value="Unassembled WGS sequence"/>
</dbReference>
<comment type="similarity">
    <text evidence="3">Belongs to the acyl carrier protein (ACP) family.</text>
</comment>
<dbReference type="UniPathway" id="UPA00094"/>
<dbReference type="Pfam" id="PF00550">
    <property type="entry name" value="PP-binding"/>
    <property type="match status" value="1"/>
</dbReference>
<dbReference type="PANTHER" id="PTHR20863:SF69">
    <property type="entry name" value="ACYL CARRIER PROTEIN"/>
    <property type="match status" value="1"/>
</dbReference>
<dbReference type="SUPFAM" id="SSF47336">
    <property type="entry name" value="ACP-like"/>
    <property type="match status" value="1"/>
</dbReference>
<comment type="subcellular location">
    <subcellularLocation>
        <location evidence="3">Cytoplasm</location>
    </subcellularLocation>
</comment>
<evidence type="ECO:0000259" key="4">
    <source>
        <dbReference type="PROSITE" id="PS50075"/>
    </source>
</evidence>
<dbReference type="EMBL" id="FNJI01000022">
    <property type="protein sequence ID" value="SDP48747.1"/>
    <property type="molecule type" value="Genomic_DNA"/>
</dbReference>
<comment type="pathway">
    <text evidence="3">Lipid metabolism; fatty acid biosynthesis.</text>
</comment>
<sequence>MITDDELCRKVIEVLAQEFELDPEEMVPEATLYDDLGLDSLDAVDMVVVLEKTFGMKVTDEAALRSIRTVDDLMQFVIRLRAEQSRA</sequence>
<name>A0A1H0T3V7_9BACT</name>
<evidence type="ECO:0000313" key="6">
    <source>
        <dbReference type="Proteomes" id="UP000199073"/>
    </source>
</evidence>
<keyword evidence="2 3" id="KW-0597">Phosphoprotein</keyword>
<dbReference type="GO" id="GO:0016020">
    <property type="term" value="C:membrane"/>
    <property type="evidence" value="ECO:0007669"/>
    <property type="project" value="GOC"/>
</dbReference>
<dbReference type="NCBIfam" id="NF003757">
    <property type="entry name" value="PRK05350.1"/>
    <property type="match status" value="1"/>
</dbReference>
<protein>
    <recommendedName>
        <fullName evidence="3">Acyl carrier protein</fullName>
        <shortName evidence="3">ACP</shortName>
    </recommendedName>
</protein>
<keyword evidence="6" id="KW-1185">Reference proteome</keyword>
<dbReference type="GO" id="GO:0005829">
    <property type="term" value="C:cytosol"/>
    <property type="evidence" value="ECO:0007669"/>
    <property type="project" value="TreeGrafter"/>
</dbReference>
<comment type="PTM">
    <text evidence="3">4'-phosphopantetheine is transferred from CoA to a specific serine of apo-ACP by AcpS. This modification is essential for activity because fatty acids are bound in thioester linkage to the sulfhydryl of the prosthetic group.</text>
</comment>
<dbReference type="RefSeq" id="WP_092224107.1">
    <property type="nucleotide sequence ID" value="NZ_FNJI01000022.1"/>
</dbReference>
<evidence type="ECO:0000256" key="2">
    <source>
        <dbReference type="ARBA" id="ARBA00022553"/>
    </source>
</evidence>
<dbReference type="GO" id="GO:0000036">
    <property type="term" value="F:acyl carrier activity"/>
    <property type="evidence" value="ECO:0007669"/>
    <property type="project" value="UniProtKB-UniRule"/>
</dbReference>
<keyword evidence="3" id="KW-0276">Fatty acid metabolism</keyword>
<dbReference type="InterPro" id="IPR003231">
    <property type="entry name" value="ACP"/>
</dbReference>
<evidence type="ECO:0000313" key="5">
    <source>
        <dbReference type="EMBL" id="SDP48747.1"/>
    </source>
</evidence>
<dbReference type="AlphaFoldDB" id="A0A1H0T3V7"/>
<comment type="function">
    <text evidence="3">Carrier of the growing fatty acid chain in fatty acid biosynthesis.</text>
</comment>
<proteinExistence type="inferred from homology"/>
<feature type="modified residue" description="O-(pantetheine 4'-phosphoryl)serine" evidence="3">
    <location>
        <position position="40"/>
    </location>
</feature>
<feature type="domain" description="Carrier" evidence="4">
    <location>
        <begin position="5"/>
        <end position="81"/>
    </location>
</feature>
<evidence type="ECO:0000256" key="3">
    <source>
        <dbReference type="HAMAP-Rule" id="MF_01217"/>
    </source>
</evidence>
<accession>A0A1H0T3V7</accession>
<evidence type="ECO:0000256" key="1">
    <source>
        <dbReference type="ARBA" id="ARBA00022450"/>
    </source>
</evidence>
<dbReference type="InterPro" id="IPR036736">
    <property type="entry name" value="ACP-like_sf"/>
</dbReference>
<organism evidence="5 6">
    <name type="scientific">Desulforhopalus singaporensis</name>
    <dbReference type="NCBI Taxonomy" id="91360"/>
    <lineage>
        <taxon>Bacteria</taxon>
        <taxon>Pseudomonadati</taxon>
        <taxon>Thermodesulfobacteriota</taxon>
        <taxon>Desulfobulbia</taxon>
        <taxon>Desulfobulbales</taxon>
        <taxon>Desulfocapsaceae</taxon>
        <taxon>Desulforhopalus</taxon>
    </lineage>
</organism>
<dbReference type="PANTHER" id="PTHR20863">
    <property type="entry name" value="ACYL CARRIER PROTEIN"/>
    <property type="match status" value="1"/>
</dbReference>
<keyword evidence="3" id="KW-0275">Fatty acid biosynthesis</keyword>
<keyword evidence="3" id="KW-0444">Lipid biosynthesis</keyword>
<reference evidence="5 6" key="1">
    <citation type="submission" date="2016-10" db="EMBL/GenBank/DDBJ databases">
        <authorList>
            <person name="de Groot N.N."/>
        </authorList>
    </citation>
    <scope>NUCLEOTIDE SEQUENCE [LARGE SCALE GENOMIC DNA]</scope>
    <source>
        <strain evidence="5 6">DSM 12130</strain>
    </source>
</reference>
<dbReference type="GO" id="GO:0000035">
    <property type="term" value="F:acyl binding"/>
    <property type="evidence" value="ECO:0007669"/>
    <property type="project" value="TreeGrafter"/>
</dbReference>
<dbReference type="HAMAP" id="MF_01217">
    <property type="entry name" value="Acyl_carrier"/>
    <property type="match status" value="1"/>
</dbReference>
<dbReference type="InterPro" id="IPR009081">
    <property type="entry name" value="PP-bd_ACP"/>
</dbReference>
<keyword evidence="3" id="KW-0443">Lipid metabolism</keyword>
<keyword evidence="3" id="KW-0963">Cytoplasm</keyword>
<dbReference type="GO" id="GO:0009245">
    <property type="term" value="P:lipid A biosynthetic process"/>
    <property type="evidence" value="ECO:0007669"/>
    <property type="project" value="TreeGrafter"/>
</dbReference>